<evidence type="ECO:0000256" key="10">
    <source>
        <dbReference type="SAM" id="MobiDB-lite"/>
    </source>
</evidence>
<organism evidence="11 12">
    <name type="scientific">Aquamicrobium segne</name>
    <dbReference type="NCBI Taxonomy" id="469547"/>
    <lineage>
        <taxon>Bacteria</taxon>
        <taxon>Pseudomonadati</taxon>
        <taxon>Pseudomonadota</taxon>
        <taxon>Alphaproteobacteria</taxon>
        <taxon>Hyphomicrobiales</taxon>
        <taxon>Phyllobacteriaceae</taxon>
        <taxon>Aquamicrobium</taxon>
    </lineage>
</organism>
<evidence type="ECO:0000313" key="12">
    <source>
        <dbReference type="Proteomes" id="UP001596016"/>
    </source>
</evidence>
<comment type="caution">
    <text evidence="11">The sequence shown here is derived from an EMBL/GenBank/DDBJ whole genome shotgun (WGS) entry which is preliminary data.</text>
</comment>
<reference evidence="12" key="1">
    <citation type="journal article" date="2019" name="Int. J. Syst. Evol. Microbiol.">
        <title>The Global Catalogue of Microorganisms (GCM) 10K type strain sequencing project: providing services to taxonomists for standard genome sequencing and annotation.</title>
        <authorList>
            <consortium name="The Broad Institute Genomics Platform"/>
            <consortium name="The Broad Institute Genome Sequencing Center for Infectious Disease"/>
            <person name="Wu L."/>
            <person name="Ma J."/>
        </authorList>
    </citation>
    <scope>NUCLEOTIDE SEQUENCE [LARGE SCALE GENOMIC DNA]</scope>
    <source>
        <strain evidence="12">CGMCC 4.1415</strain>
    </source>
</reference>
<evidence type="ECO:0000256" key="6">
    <source>
        <dbReference type="ARBA" id="ARBA00022989"/>
    </source>
</evidence>
<evidence type="ECO:0000256" key="9">
    <source>
        <dbReference type="HAMAP-Rule" id="MF_00237"/>
    </source>
</evidence>
<dbReference type="Gene3D" id="1.20.5.3310">
    <property type="match status" value="1"/>
</dbReference>
<comment type="subunit">
    <text evidence="9">The Tat system comprises two distinct complexes: a TatABC complex, containing multiple copies of TatA, TatB and TatC subunits, and a separate TatA complex, containing only TatA subunits. Substrates initially bind to the TatABC complex, which probably triggers association of the separate TatA complex to form the active translocon.</text>
</comment>
<accession>A0ABW0GZN1</accession>
<name>A0ABW0GZN1_9HYPH</name>
<proteinExistence type="inferred from homology"/>
<keyword evidence="4 9" id="KW-0812">Transmembrane</keyword>
<feature type="compositionally biased region" description="Polar residues" evidence="10">
    <location>
        <begin position="112"/>
        <end position="130"/>
    </location>
</feature>
<evidence type="ECO:0000313" key="11">
    <source>
        <dbReference type="EMBL" id="MFC5386554.1"/>
    </source>
</evidence>
<feature type="region of interest" description="Disordered" evidence="10">
    <location>
        <begin position="104"/>
        <end position="262"/>
    </location>
</feature>
<keyword evidence="8 9" id="KW-0472">Membrane</keyword>
<feature type="compositionally biased region" description="Basic residues" evidence="10">
    <location>
        <begin position="247"/>
        <end position="262"/>
    </location>
</feature>
<evidence type="ECO:0000256" key="8">
    <source>
        <dbReference type="ARBA" id="ARBA00023136"/>
    </source>
</evidence>
<keyword evidence="12" id="KW-1185">Reference proteome</keyword>
<dbReference type="RefSeq" id="WP_378229664.1">
    <property type="nucleotide sequence ID" value="NZ_JBHSLL010000036.1"/>
</dbReference>
<keyword evidence="7 9" id="KW-0811">Translocation</keyword>
<sequence>MLDVGWSEMLVIAIVMIVVVGPKDLPQMLRSFGRMTAKMRGMANDFQKQFNDALKEAELDEVKKSVDTLRNLNPAAEIRKQLNPFEKAASDVKASLEDVAKPKVTPEKTALSAGTDSVKSDATPSTSVETIKSPAGSEVEKLPKTAKPVVAKTRKTAAARTKPVMAKSAQVKPAQAKSVTAKPATATKTAAAGKAGNKVAATAAKTTKKAASPAKTAAPKPSAAKPKAAPIKAAPIETTEAAPAAARPRRPATVRKTTRTPK</sequence>
<comment type="subcellular location">
    <subcellularLocation>
        <location evidence="9">Cell membrane</location>
        <topology evidence="9">Single-pass membrane protein</topology>
    </subcellularLocation>
    <subcellularLocation>
        <location evidence="1">Membrane</location>
        <topology evidence="1">Single-pass membrane protein</topology>
    </subcellularLocation>
</comment>
<keyword evidence="5 9" id="KW-0653">Protein transport</keyword>
<dbReference type="NCBIfam" id="TIGR01410">
    <property type="entry name" value="tatB"/>
    <property type="match status" value="1"/>
</dbReference>
<dbReference type="PRINTS" id="PR01506">
    <property type="entry name" value="TATBPROTEIN"/>
</dbReference>
<keyword evidence="3 9" id="KW-1003">Cell membrane</keyword>
<keyword evidence="2 9" id="KW-0813">Transport</keyword>
<evidence type="ECO:0000256" key="7">
    <source>
        <dbReference type="ARBA" id="ARBA00023010"/>
    </source>
</evidence>
<comment type="similarity">
    <text evidence="9">Belongs to the TatB family.</text>
</comment>
<evidence type="ECO:0000256" key="3">
    <source>
        <dbReference type="ARBA" id="ARBA00022475"/>
    </source>
</evidence>
<protein>
    <recommendedName>
        <fullName evidence="9">Sec-independent protein translocase protein TatB</fullName>
    </recommendedName>
</protein>
<dbReference type="InterPro" id="IPR018448">
    <property type="entry name" value="TatB"/>
</dbReference>
<dbReference type="HAMAP" id="MF_00237">
    <property type="entry name" value="TatB"/>
    <property type="match status" value="1"/>
</dbReference>
<evidence type="ECO:0000256" key="5">
    <source>
        <dbReference type="ARBA" id="ARBA00022927"/>
    </source>
</evidence>
<feature type="compositionally biased region" description="Low complexity" evidence="10">
    <location>
        <begin position="176"/>
        <end position="246"/>
    </location>
</feature>
<dbReference type="InterPro" id="IPR003369">
    <property type="entry name" value="TatA/B/E"/>
</dbReference>
<comment type="function">
    <text evidence="9">Part of the twin-arginine translocation (Tat) system that transports large folded proteins containing a characteristic twin-arginine motif in their signal peptide across membranes. Together with TatC, TatB is part of a receptor directly interacting with Tat signal peptides. TatB may form an oligomeric binding site that transiently accommodates folded Tat precursor proteins before their translocation.</text>
</comment>
<dbReference type="Pfam" id="PF02416">
    <property type="entry name" value="TatA_B_E"/>
    <property type="match status" value="1"/>
</dbReference>
<evidence type="ECO:0000256" key="1">
    <source>
        <dbReference type="ARBA" id="ARBA00004167"/>
    </source>
</evidence>
<dbReference type="Proteomes" id="UP001596016">
    <property type="component" value="Unassembled WGS sequence"/>
</dbReference>
<keyword evidence="6 9" id="KW-1133">Transmembrane helix</keyword>
<evidence type="ECO:0000256" key="4">
    <source>
        <dbReference type="ARBA" id="ARBA00022692"/>
    </source>
</evidence>
<evidence type="ECO:0000256" key="2">
    <source>
        <dbReference type="ARBA" id="ARBA00022448"/>
    </source>
</evidence>
<dbReference type="EMBL" id="JBHSLL010000036">
    <property type="protein sequence ID" value="MFC5386554.1"/>
    <property type="molecule type" value="Genomic_DNA"/>
</dbReference>
<gene>
    <name evidence="9 11" type="primary">tatB</name>
    <name evidence="11" type="ORF">ACFPLB_11330</name>
</gene>